<dbReference type="OrthoDB" id="678049at2"/>
<reference evidence="1 2" key="1">
    <citation type="journal article" date="2012" name="J. Bacteriol.">
        <title>Draft Genome Sequence of Mesorhizobium alhagi CCNWXJ12-2T, a Novel Salt-Resistant Species Isolated from the Desert of Northwestern China.</title>
        <authorList>
            <person name="Zhou M."/>
            <person name="Chen W."/>
            <person name="Chen H."/>
            <person name="Wei G."/>
        </authorList>
    </citation>
    <scope>NUCLEOTIDE SEQUENCE [LARGE SCALE GENOMIC DNA]</scope>
    <source>
        <strain evidence="1 2">CCNWXJ12-2</strain>
    </source>
</reference>
<sequence>MEYERTNILDRIFSMSSAVRYAAIYRNGELTSRQRDNVGGASSSESDKYEELFVNPALLTLIRQRGNLDCGGAHSLVVRYGNFYQLVVDLPGGHVSVCFELGSNPLDYADAVRAIFDED</sequence>
<evidence type="ECO:0008006" key="3">
    <source>
        <dbReference type="Google" id="ProtNLM"/>
    </source>
</evidence>
<keyword evidence="2" id="KW-1185">Reference proteome</keyword>
<evidence type="ECO:0000313" key="1">
    <source>
        <dbReference type="EMBL" id="EHK56290.1"/>
    </source>
</evidence>
<organism evidence="1 2">
    <name type="scientific">Mesorhizobium alhagi CCNWXJ12-2</name>
    <dbReference type="NCBI Taxonomy" id="1107882"/>
    <lineage>
        <taxon>Bacteria</taxon>
        <taxon>Pseudomonadati</taxon>
        <taxon>Pseudomonadota</taxon>
        <taxon>Alphaproteobacteria</taxon>
        <taxon>Hyphomicrobiales</taxon>
        <taxon>Phyllobacteriaceae</taxon>
        <taxon>Allomesorhizobium</taxon>
    </lineage>
</organism>
<dbReference type="AlphaFoldDB" id="H0HSK4"/>
<dbReference type="Proteomes" id="UP000003250">
    <property type="component" value="Unassembled WGS sequence"/>
</dbReference>
<proteinExistence type="predicted"/>
<dbReference type="RefSeq" id="WP_008836764.1">
    <property type="nucleotide sequence ID" value="NZ_AHAM01000128.1"/>
</dbReference>
<gene>
    <name evidence="1" type="ORF">MAXJ12_15724</name>
</gene>
<name>H0HSK4_9HYPH</name>
<dbReference type="PATRIC" id="fig|1107882.3.peg.3063"/>
<dbReference type="EMBL" id="AHAM01000128">
    <property type="protein sequence ID" value="EHK56290.1"/>
    <property type="molecule type" value="Genomic_DNA"/>
</dbReference>
<accession>H0HSK4</accession>
<protein>
    <recommendedName>
        <fullName evidence="3">Roadblock/LAMTOR2 domain-containing protein</fullName>
    </recommendedName>
</protein>
<evidence type="ECO:0000313" key="2">
    <source>
        <dbReference type="Proteomes" id="UP000003250"/>
    </source>
</evidence>